<feature type="transmembrane region" description="Helical" evidence="8">
    <location>
        <begin position="165"/>
        <end position="186"/>
    </location>
</feature>
<evidence type="ECO:0000256" key="3">
    <source>
        <dbReference type="ARBA" id="ARBA00022692"/>
    </source>
</evidence>
<evidence type="ECO:0000256" key="1">
    <source>
        <dbReference type="ARBA" id="ARBA00004651"/>
    </source>
</evidence>
<reference evidence="11" key="1">
    <citation type="submission" date="2021-08" db="EMBL/GenBank/DDBJ databases">
        <title>Hoeflea bacterium WL0058 sp. nov., isolated from the sediment.</title>
        <authorList>
            <person name="Wang L."/>
            <person name="Zhang D."/>
        </authorList>
    </citation>
    <scope>NUCLEOTIDE SEQUENCE</scope>
    <source>
        <strain evidence="11">WL0058</strain>
    </source>
</reference>
<keyword evidence="4" id="KW-0547">Nucleotide-binding</keyword>
<keyword evidence="3 8" id="KW-0812">Transmembrane</keyword>
<evidence type="ECO:0000256" key="8">
    <source>
        <dbReference type="SAM" id="Phobius"/>
    </source>
</evidence>
<evidence type="ECO:0000256" key="2">
    <source>
        <dbReference type="ARBA" id="ARBA00005417"/>
    </source>
</evidence>
<evidence type="ECO:0000313" key="11">
    <source>
        <dbReference type="EMBL" id="MBW8637502.1"/>
    </source>
</evidence>
<evidence type="ECO:0000256" key="6">
    <source>
        <dbReference type="ARBA" id="ARBA00022989"/>
    </source>
</evidence>
<dbReference type="InterPro" id="IPR014223">
    <property type="entry name" value="ABC_CydC/D"/>
</dbReference>
<feature type="transmembrane region" description="Helical" evidence="8">
    <location>
        <begin position="135"/>
        <end position="159"/>
    </location>
</feature>
<dbReference type="InterPro" id="IPR017871">
    <property type="entry name" value="ABC_transporter-like_CS"/>
</dbReference>
<keyword evidence="7 8" id="KW-0472">Membrane</keyword>
<proteinExistence type="inferred from homology"/>
<dbReference type="Pfam" id="PF00664">
    <property type="entry name" value="ABC_membrane"/>
    <property type="match status" value="1"/>
</dbReference>
<dbReference type="PROSITE" id="PS50893">
    <property type="entry name" value="ABC_TRANSPORTER_2"/>
    <property type="match status" value="1"/>
</dbReference>
<keyword evidence="12" id="KW-1185">Reference proteome</keyword>
<keyword evidence="6 8" id="KW-1133">Transmembrane helix</keyword>
<dbReference type="GO" id="GO:0140359">
    <property type="term" value="F:ABC-type transporter activity"/>
    <property type="evidence" value="ECO:0007669"/>
    <property type="project" value="InterPro"/>
</dbReference>
<dbReference type="InterPro" id="IPR039421">
    <property type="entry name" value="Type_1_exporter"/>
</dbReference>
<dbReference type="GO" id="GO:0005886">
    <property type="term" value="C:plasma membrane"/>
    <property type="evidence" value="ECO:0007669"/>
    <property type="project" value="UniProtKB-SubCell"/>
</dbReference>
<dbReference type="Gene3D" id="3.40.50.300">
    <property type="entry name" value="P-loop containing nucleotide triphosphate hydrolases"/>
    <property type="match status" value="1"/>
</dbReference>
<dbReference type="SUPFAM" id="SSF90123">
    <property type="entry name" value="ABC transporter transmembrane region"/>
    <property type="match status" value="1"/>
</dbReference>
<dbReference type="InterPro" id="IPR003593">
    <property type="entry name" value="AAA+_ATPase"/>
</dbReference>
<dbReference type="InterPro" id="IPR003439">
    <property type="entry name" value="ABC_transporter-like_ATP-bd"/>
</dbReference>
<feature type="domain" description="ABC transporter" evidence="9">
    <location>
        <begin position="344"/>
        <end position="555"/>
    </location>
</feature>
<dbReference type="EMBL" id="JAICBX010000002">
    <property type="protein sequence ID" value="MBW8637502.1"/>
    <property type="molecule type" value="Genomic_DNA"/>
</dbReference>
<gene>
    <name evidence="11" type="primary">cydC</name>
    <name evidence="11" type="ORF">K1W69_09905</name>
</gene>
<evidence type="ECO:0000256" key="7">
    <source>
        <dbReference type="ARBA" id="ARBA00023136"/>
    </source>
</evidence>
<dbReference type="SMART" id="SM00382">
    <property type="entry name" value="AAA"/>
    <property type="match status" value="1"/>
</dbReference>
<keyword evidence="5" id="KW-0067">ATP-binding</keyword>
<dbReference type="PROSITE" id="PS00211">
    <property type="entry name" value="ABC_TRANSPORTER_1"/>
    <property type="match status" value="1"/>
</dbReference>
<feature type="transmembrane region" description="Helical" evidence="8">
    <location>
        <begin position="16"/>
        <end position="36"/>
    </location>
</feature>
<sequence>MRSLLPIIRRIWTNDWWSLLRGAALSVAVLVAGIALLGLSGWFIAAAGVAGLAGAGVVFDVFRPSAGVRFLALGRTAARYGERILTHDATLRGLARLRVDLLTALSTTPFARLPALRASEQLTRLTRDVDALDGVALRLVIPLVAAVATLMISAVALWILVDPALVVWLLASTIAGILPALGLVAMRSRKPSRLSQLALNAFRMRFMDLIQARAELTIFGKLDQRAEYVMDAERRMRKELERNDRIERAGGFLISSAESLTAAGALLIGGLLARAGVIDPALAALGFFATLAIAEALGPLRRGLAEIGRMTDAARRVNRLLDTGKPQAAFARSLTHPESNAPLLQFKDACFSYREEGPLLIADFNLQVASGETVALTGASGSGKSTIMQLAASMVRPTRGTVAILGKDLCDWEEPRLRETVSLLPQRSALLSGAIRDGLAVARPGLNDEDAWAVLSAVALDDVIEARGGLDSRLGESGTGLSGGESRRLALARVLLRRPALLLLDEPTEGLDRDTATRVLAGIRKYLPESGILLASHREAELVFSDRQQDVALFCET</sequence>
<dbReference type="PANTHER" id="PTHR24221">
    <property type="entry name" value="ATP-BINDING CASSETTE SUB-FAMILY B"/>
    <property type="match status" value="1"/>
</dbReference>
<organism evidence="11 12">
    <name type="scientific">Flavimaribacter sediminis</name>
    <dbReference type="NCBI Taxonomy" id="2865987"/>
    <lineage>
        <taxon>Bacteria</taxon>
        <taxon>Pseudomonadati</taxon>
        <taxon>Pseudomonadota</taxon>
        <taxon>Alphaproteobacteria</taxon>
        <taxon>Hyphomicrobiales</taxon>
        <taxon>Rhizobiaceae</taxon>
        <taxon>Flavimaribacter</taxon>
    </lineage>
</organism>
<dbReference type="PANTHER" id="PTHR24221:SF654">
    <property type="entry name" value="ATP-BINDING CASSETTE SUB-FAMILY B MEMBER 6"/>
    <property type="match status" value="1"/>
</dbReference>
<comment type="subcellular location">
    <subcellularLocation>
        <location evidence="1">Cell membrane</location>
        <topology evidence="1">Multi-pass membrane protein</topology>
    </subcellularLocation>
</comment>
<evidence type="ECO:0000256" key="5">
    <source>
        <dbReference type="ARBA" id="ARBA00022840"/>
    </source>
</evidence>
<dbReference type="Pfam" id="PF00005">
    <property type="entry name" value="ABC_tran"/>
    <property type="match status" value="1"/>
</dbReference>
<dbReference type="AlphaFoldDB" id="A0AAE2ZQ13"/>
<dbReference type="NCBIfam" id="TIGR02868">
    <property type="entry name" value="CydC"/>
    <property type="match status" value="1"/>
</dbReference>
<name>A0AAE2ZQ13_9HYPH</name>
<feature type="transmembrane region" description="Helical" evidence="8">
    <location>
        <begin position="281"/>
        <end position="300"/>
    </location>
</feature>
<evidence type="ECO:0000259" key="10">
    <source>
        <dbReference type="PROSITE" id="PS50929"/>
    </source>
</evidence>
<dbReference type="RefSeq" id="WP_220228204.1">
    <property type="nucleotide sequence ID" value="NZ_JAICBX010000002.1"/>
</dbReference>
<dbReference type="GO" id="GO:0034775">
    <property type="term" value="P:glutathione transmembrane transport"/>
    <property type="evidence" value="ECO:0007669"/>
    <property type="project" value="InterPro"/>
</dbReference>
<dbReference type="InterPro" id="IPR011527">
    <property type="entry name" value="ABC1_TM_dom"/>
</dbReference>
<dbReference type="SUPFAM" id="SSF52540">
    <property type="entry name" value="P-loop containing nucleoside triphosphate hydrolases"/>
    <property type="match status" value="1"/>
</dbReference>
<accession>A0AAE2ZQ13</accession>
<dbReference type="Proteomes" id="UP001196509">
    <property type="component" value="Unassembled WGS sequence"/>
</dbReference>
<feature type="transmembrane region" description="Helical" evidence="8">
    <location>
        <begin position="252"/>
        <end position="275"/>
    </location>
</feature>
<dbReference type="GO" id="GO:0034040">
    <property type="term" value="F:ATPase-coupled lipid transmembrane transporter activity"/>
    <property type="evidence" value="ECO:0007669"/>
    <property type="project" value="TreeGrafter"/>
</dbReference>
<comment type="caution">
    <text evidence="11">The sequence shown here is derived from an EMBL/GenBank/DDBJ whole genome shotgun (WGS) entry which is preliminary data.</text>
</comment>
<dbReference type="GO" id="GO:0016887">
    <property type="term" value="F:ATP hydrolysis activity"/>
    <property type="evidence" value="ECO:0007669"/>
    <property type="project" value="InterPro"/>
</dbReference>
<dbReference type="GO" id="GO:0005524">
    <property type="term" value="F:ATP binding"/>
    <property type="evidence" value="ECO:0007669"/>
    <property type="project" value="UniProtKB-KW"/>
</dbReference>
<comment type="similarity">
    <text evidence="2">Belongs to the ABC transporter superfamily.</text>
</comment>
<protein>
    <submittedName>
        <fullName evidence="11">Thiol reductant ABC exporter subunit CydC</fullName>
    </submittedName>
</protein>
<evidence type="ECO:0000313" key="12">
    <source>
        <dbReference type="Proteomes" id="UP001196509"/>
    </source>
</evidence>
<feature type="transmembrane region" description="Helical" evidence="8">
    <location>
        <begin position="42"/>
        <end position="62"/>
    </location>
</feature>
<dbReference type="PROSITE" id="PS50929">
    <property type="entry name" value="ABC_TM1F"/>
    <property type="match status" value="1"/>
</dbReference>
<dbReference type="Gene3D" id="1.20.1560.10">
    <property type="entry name" value="ABC transporter type 1, transmembrane domain"/>
    <property type="match status" value="1"/>
</dbReference>
<evidence type="ECO:0000256" key="4">
    <source>
        <dbReference type="ARBA" id="ARBA00022741"/>
    </source>
</evidence>
<dbReference type="InterPro" id="IPR027417">
    <property type="entry name" value="P-loop_NTPase"/>
</dbReference>
<evidence type="ECO:0000259" key="9">
    <source>
        <dbReference type="PROSITE" id="PS50893"/>
    </source>
</evidence>
<dbReference type="InterPro" id="IPR036640">
    <property type="entry name" value="ABC1_TM_sf"/>
</dbReference>
<feature type="domain" description="ABC transmembrane type-1" evidence="10">
    <location>
        <begin position="22"/>
        <end position="309"/>
    </location>
</feature>
<dbReference type="GO" id="GO:0045454">
    <property type="term" value="P:cell redox homeostasis"/>
    <property type="evidence" value="ECO:0007669"/>
    <property type="project" value="InterPro"/>
</dbReference>